<dbReference type="InterPro" id="IPR050570">
    <property type="entry name" value="Cell_wall_metabolism_enzyme"/>
</dbReference>
<reference evidence="9 10" key="1">
    <citation type="journal article" date="2011" name="J. Bacteriol.">
        <title>Complete genome sequence of Polymorphum gilvum SL003B-26A1T, a crude oil-degrading bacterium from oil-polluted saline soil.</title>
        <authorList>
            <person name="Li S.G."/>
            <person name="Tang Y.Q."/>
            <person name="Nie Y."/>
            <person name="Cai M."/>
            <person name="Wu X.L."/>
        </authorList>
    </citation>
    <scope>NUCLEOTIDE SEQUENCE [LARGE SCALE GENOMIC DNA]</scope>
    <source>
        <strain evidence="10">LMG 25793 / CGMCC 1.9160 / SL003B-26A1</strain>
    </source>
</reference>
<keyword evidence="2" id="KW-0645">Protease</keyword>
<dbReference type="HOGENOM" id="CLU_029425_2_1_5"/>
<proteinExistence type="predicted"/>
<dbReference type="Proteomes" id="UP000008130">
    <property type="component" value="Chromosome"/>
</dbReference>
<keyword evidence="7" id="KW-1133">Transmembrane helix</keyword>
<keyword evidence="6" id="KW-0482">Metalloprotease</keyword>
<evidence type="ECO:0000259" key="8">
    <source>
        <dbReference type="Pfam" id="PF01551"/>
    </source>
</evidence>
<dbReference type="EMBL" id="CP002568">
    <property type="protein sequence ID" value="ADZ70479.1"/>
    <property type="molecule type" value="Genomic_DNA"/>
</dbReference>
<evidence type="ECO:0000256" key="4">
    <source>
        <dbReference type="ARBA" id="ARBA00022801"/>
    </source>
</evidence>
<evidence type="ECO:0000256" key="3">
    <source>
        <dbReference type="ARBA" id="ARBA00022723"/>
    </source>
</evidence>
<organism evidence="9 10">
    <name type="scientific">Polymorphum gilvum (strain LMG 25793 / CGMCC 1.9160 / SL003B-26A1)</name>
    <dbReference type="NCBI Taxonomy" id="991905"/>
    <lineage>
        <taxon>Bacteria</taxon>
        <taxon>Pseudomonadati</taxon>
        <taxon>Pseudomonadota</taxon>
        <taxon>Alphaproteobacteria</taxon>
        <taxon>Rhodobacterales</taxon>
        <taxon>Paracoccaceae</taxon>
        <taxon>Polymorphum</taxon>
    </lineage>
</organism>
<dbReference type="SUPFAM" id="SSF51261">
    <property type="entry name" value="Duplicated hybrid motif"/>
    <property type="match status" value="1"/>
</dbReference>
<feature type="transmembrane region" description="Helical" evidence="7">
    <location>
        <begin position="37"/>
        <end position="62"/>
    </location>
</feature>
<accession>F2IXG1</accession>
<dbReference type="eggNOG" id="COG0739">
    <property type="taxonomic scope" value="Bacteria"/>
</dbReference>
<dbReference type="MEROPS" id="M23.009"/>
<gene>
    <name evidence="9" type="ordered locus">SL003B_2053</name>
</gene>
<keyword evidence="7 9" id="KW-0812">Transmembrane</keyword>
<dbReference type="GO" id="GO:0004222">
    <property type="term" value="F:metalloendopeptidase activity"/>
    <property type="evidence" value="ECO:0007669"/>
    <property type="project" value="TreeGrafter"/>
</dbReference>
<evidence type="ECO:0000256" key="1">
    <source>
        <dbReference type="ARBA" id="ARBA00001947"/>
    </source>
</evidence>
<dbReference type="AlphaFoldDB" id="F2IXG1"/>
<dbReference type="InterPro" id="IPR011055">
    <property type="entry name" value="Dup_hybrid_motif"/>
</dbReference>
<dbReference type="PATRIC" id="fig|991905.3.peg.2106"/>
<evidence type="ECO:0000256" key="2">
    <source>
        <dbReference type="ARBA" id="ARBA00022670"/>
    </source>
</evidence>
<keyword evidence="10" id="KW-1185">Reference proteome</keyword>
<dbReference type="GO" id="GO:0006508">
    <property type="term" value="P:proteolysis"/>
    <property type="evidence" value="ECO:0007669"/>
    <property type="project" value="UniProtKB-KW"/>
</dbReference>
<evidence type="ECO:0000256" key="5">
    <source>
        <dbReference type="ARBA" id="ARBA00022833"/>
    </source>
</evidence>
<evidence type="ECO:0000256" key="7">
    <source>
        <dbReference type="SAM" id="Phobius"/>
    </source>
</evidence>
<keyword evidence="7" id="KW-0472">Membrane</keyword>
<dbReference type="OrthoDB" id="9805070at2"/>
<sequence length="439" mass="46384">MSDNTSSPRKSFGKRGGFHHVTITRGNTSRTFVIRPWIMGTAAVVLILFLGGYLSAAAYLFLRDDLLGARAAQQAEIESAYQARIAHLRAEIDRLTSRQIVDRASVETLVESLIARQDALSDRHSKVASLVERAARSGLRVAIDNPVPPSKPVFAQGTLQNPAAGDASAIGGEPAPIANPLPALGLRGTSSVVPLDHAPSAATTVDEGKLSQVEDTLKRMYSESAAALDALAVAAEQHIDTIVEATAPLGIRLPALSDASVGANVGGPYIPLPAFTFDERIQRAERALAALESLKTAARRLPLTRPIANVEVSSDYGPRLDPFLRTLAMHTGIDFKANYGTAVRAAAGGTVIAADRQGGYGKMVEIRHAGDVVTRYAHLSQIKVGEGDVVEPGDIVGLVGSTGRSTGPHLHYEIRLDGEAVDPFDFVVAGDHLAPILAN</sequence>
<dbReference type="KEGG" id="pgv:SL003B_2053"/>
<dbReference type="CDD" id="cd12797">
    <property type="entry name" value="M23_peptidase"/>
    <property type="match status" value="1"/>
</dbReference>
<feature type="domain" description="M23ase beta-sheet core" evidence="8">
    <location>
        <begin position="329"/>
        <end position="423"/>
    </location>
</feature>
<dbReference type="GO" id="GO:0046872">
    <property type="term" value="F:metal ion binding"/>
    <property type="evidence" value="ECO:0007669"/>
    <property type="project" value="UniProtKB-KW"/>
</dbReference>
<evidence type="ECO:0000313" key="9">
    <source>
        <dbReference type="EMBL" id="ADZ70479.1"/>
    </source>
</evidence>
<evidence type="ECO:0000313" key="10">
    <source>
        <dbReference type="Proteomes" id="UP000008130"/>
    </source>
</evidence>
<dbReference type="STRING" id="991905.SL003B_2053"/>
<dbReference type="InterPro" id="IPR016047">
    <property type="entry name" value="M23ase_b-sheet_dom"/>
</dbReference>
<comment type="cofactor">
    <cofactor evidence="1">
        <name>Zn(2+)</name>
        <dbReference type="ChEBI" id="CHEBI:29105"/>
    </cofactor>
</comment>
<keyword evidence="5" id="KW-0862">Zinc</keyword>
<dbReference type="PANTHER" id="PTHR21666:SF288">
    <property type="entry name" value="CELL DIVISION PROTEIN YTFB"/>
    <property type="match status" value="1"/>
</dbReference>
<dbReference type="Pfam" id="PF01551">
    <property type="entry name" value="Peptidase_M23"/>
    <property type="match status" value="1"/>
</dbReference>
<keyword evidence="3" id="KW-0479">Metal-binding</keyword>
<name>F2IXG1_POLGS</name>
<dbReference type="RefSeq" id="WP_013652797.1">
    <property type="nucleotide sequence ID" value="NC_015259.1"/>
</dbReference>
<dbReference type="FunFam" id="2.70.70.10:FF:000006">
    <property type="entry name" value="M23 family peptidase"/>
    <property type="match status" value="1"/>
</dbReference>
<protein>
    <submittedName>
        <fullName evidence="9">Putative transmembrane peptidase family protein</fullName>
    </submittedName>
</protein>
<dbReference type="PANTHER" id="PTHR21666">
    <property type="entry name" value="PEPTIDASE-RELATED"/>
    <property type="match status" value="1"/>
</dbReference>
<dbReference type="Gene3D" id="2.70.70.10">
    <property type="entry name" value="Glucose Permease (Domain IIA)"/>
    <property type="match status" value="1"/>
</dbReference>
<keyword evidence="4" id="KW-0378">Hydrolase</keyword>
<evidence type="ECO:0000256" key="6">
    <source>
        <dbReference type="ARBA" id="ARBA00023049"/>
    </source>
</evidence>